<dbReference type="OrthoDB" id="75169at2759"/>
<evidence type="ECO:0000313" key="3">
    <source>
        <dbReference type="EMBL" id="GFP90850.1"/>
    </source>
</evidence>
<accession>A0A830BTU7</accession>
<evidence type="ECO:0000313" key="4">
    <source>
        <dbReference type="Proteomes" id="UP000653305"/>
    </source>
</evidence>
<dbReference type="AlphaFoldDB" id="A0A830BTU7"/>
<protein>
    <submittedName>
        <fullName evidence="3">Uncharacterized isomerase bh0283</fullName>
    </submittedName>
</protein>
<gene>
    <name evidence="3" type="ORF">PHJA_001228900</name>
</gene>
<dbReference type="Proteomes" id="UP000653305">
    <property type="component" value="Unassembled WGS sequence"/>
</dbReference>
<comment type="caution">
    <text evidence="3">The sequence shown here is derived from an EMBL/GenBank/DDBJ whole genome shotgun (WGS) entry which is preliminary data.</text>
</comment>
<sequence length="328" mass="36403">MKIIYLSIVCLKIGVRDPGEYEAHGSKLCLRMKDNSESQERKDFLRRFIHDGSAKTVVKYVLMAIDAFTDSAFKGNPEALLLLDEERDEEWLQAVACEFNLSETCYLTRLSEPAQSTIGSVPRFGLRWFTPVAEVKLCGYATLAASHFLFLHDLVKPNTVEFTTLSEILNAKRLPNYSNGNASDNFIIELGFPVDTVMEYNGAADVSTVSKSLNGASDPVTGSANCALAAYLGKKLGKCDLIAYQASLRSGVLDLHHDMKNQRVLLRGKAVAVMEGSLLSLLAKLLEGRTLHREIHIYTSHELSLRPREAEVVASRTNPSRYDRRAKG</sequence>
<dbReference type="SUPFAM" id="SSF54506">
    <property type="entry name" value="Diaminopimelate epimerase-like"/>
    <property type="match status" value="1"/>
</dbReference>
<dbReference type="Gene3D" id="3.10.310.10">
    <property type="entry name" value="Diaminopimelate Epimerase, Chain A, domain 1"/>
    <property type="match status" value="2"/>
</dbReference>
<organism evidence="3 4">
    <name type="scientific">Phtheirospermum japonicum</name>
    <dbReference type="NCBI Taxonomy" id="374723"/>
    <lineage>
        <taxon>Eukaryota</taxon>
        <taxon>Viridiplantae</taxon>
        <taxon>Streptophyta</taxon>
        <taxon>Embryophyta</taxon>
        <taxon>Tracheophyta</taxon>
        <taxon>Spermatophyta</taxon>
        <taxon>Magnoliopsida</taxon>
        <taxon>eudicotyledons</taxon>
        <taxon>Gunneridae</taxon>
        <taxon>Pentapetalae</taxon>
        <taxon>asterids</taxon>
        <taxon>lamiids</taxon>
        <taxon>Lamiales</taxon>
        <taxon>Orobanchaceae</taxon>
        <taxon>Orobanchaceae incertae sedis</taxon>
        <taxon>Phtheirospermum</taxon>
    </lineage>
</organism>
<comment type="similarity">
    <text evidence="1">Belongs to the PhzF family.</text>
</comment>
<proteinExistence type="inferred from homology"/>
<evidence type="ECO:0000256" key="1">
    <source>
        <dbReference type="ARBA" id="ARBA00008270"/>
    </source>
</evidence>
<dbReference type="PANTHER" id="PTHR13774">
    <property type="entry name" value="PHENAZINE BIOSYNTHESIS PROTEIN"/>
    <property type="match status" value="1"/>
</dbReference>
<dbReference type="GO" id="GO:0005737">
    <property type="term" value="C:cytoplasm"/>
    <property type="evidence" value="ECO:0007669"/>
    <property type="project" value="TreeGrafter"/>
</dbReference>
<reference evidence="3" key="1">
    <citation type="submission" date="2020-07" db="EMBL/GenBank/DDBJ databases">
        <title>Ethylene signaling mediates host invasion by parasitic plants.</title>
        <authorList>
            <person name="Yoshida S."/>
        </authorList>
    </citation>
    <scope>NUCLEOTIDE SEQUENCE</scope>
    <source>
        <strain evidence="3">Okayama</strain>
    </source>
</reference>
<dbReference type="InterPro" id="IPR003719">
    <property type="entry name" value="Phenazine_PhzF-like"/>
</dbReference>
<keyword evidence="2 3" id="KW-0413">Isomerase</keyword>
<keyword evidence="4" id="KW-1185">Reference proteome</keyword>
<dbReference type="Pfam" id="PF02567">
    <property type="entry name" value="PhzC-PhzF"/>
    <property type="match status" value="2"/>
</dbReference>
<dbReference type="PANTHER" id="PTHR13774:SF17">
    <property type="entry name" value="PHENAZINE BIOSYNTHESIS-LIKE DOMAIN-CONTAINING PROTEIN"/>
    <property type="match status" value="1"/>
</dbReference>
<dbReference type="GO" id="GO:0016853">
    <property type="term" value="F:isomerase activity"/>
    <property type="evidence" value="ECO:0007669"/>
    <property type="project" value="UniProtKB-KW"/>
</dbReference>
<dbReference type="EMBL" id="BMAC01000227">
    <property type="protein sequence ID" value="GFP90850.1"/>
    <property type="molecule type" value="Genomic_DNA"/>
</dbReference>
<name>A0A830BTU7_9LAMI</name>
<evidence type="ECO:0000256" key="2">
    <source>
        <dbReference type="ARBA" id="ARBA00023235"/>
    </source>
</evidence>